<accession>A0A2I2KTA6</accession>
<evidence type="ECO:0000256" key="4">
    <source>
        <dbReference type="ARBA" id="ARBA00022763"/>
    </source>
</evidence>
<organism evidence="9 10">
    <name type="scientific">Frankia canadensis</name>
    <dbReference type="NCBI Taxonomy" id="1836972"/>
    <lineage>
        <taxon>Bacteria</taxon>
        <taxon>Bacillati</taxon>
        <taxon>Actinomycetota</taxon>
        <taxon>Actinomycetes</taxon>
        <taxon>Frankiales</taxon>
        <taxon>Frankiaceae</taxon>
        <taxon>Frankia</taxon>
    </lineage>
</organism>
<dbReference type="GO" id="GO:0005524">
    <property type="term" value="F:ATP binding"/>
    <property type="evidence" value="ECO:0007669"/>
    <property type="project" value="UniProtKB-KW"/>
</dbReference>
<dbReference type="InterPro" id="IPR004604">
    <property type="entry name" value="DNA_recomb/repair_RecN"/>
</dbReference>
<reference evidence="9 10" key="1">
    <citation type="submission" date="2017-06" db="EMBL/GenBank/DDBJ databases">
        <authorList>
            <person name="Kim H.J."/>
            <person name="Triplett B.A."/>
        </authorList>
    </citation>
    <scope>NUCLEOTIDE SEQUENCE [LARGE SCALE GENOMIC DNA]</scope>
    <source>
        <strain evidence="9">FRACA_ARgP5</strain>
    </source>
</reference>
<keyword evidence="3" id="KW-0547">Nucleotide-binding</keyword>
<evidence type="ECO:0000313" key="10">
    <source>
        <dbReference type="Proteomes" id="UP000234331"/>
    </source>
</evidence>
<proteinExistence type="inferred from homology"/>
<dbReference type="Pfam" id="PF13476">
    <property type="entry name" value="AAA_23"/>
    <property type="match status" value="1"/>
</dbReference>
<dbReference type="PIRSF" id="PIRSF003128">
    <property type="entry name" value="RecN"/>
    <property type="match status" value="1"/>
</dbReference>
<evidence type="ECO:0000256" key="2">
    <source>
        <dbReference type="ARBA" id="ARBA00021315"/>
    </source>
</evidence>
<dbReference type="PANTHER" id="PTHR11059:SF0">
    <property type="entry name" value="DNA REPAIR PROTEIN RECN"/>
    <property type="match status" value="1"/>
</dbReference>
<evidence type="ECO:0000256" key="5">
    <source>
        <dbReference type="ARBA" id="ARBA00022840"/>
    </source>
</evidence>
<gene>
    <name evidence="9" type="primary">recN</name>
    <name evidence="9" type="ORF">FRACA_290010</name>
</gene>
<evidence type="ECO:0000256" key="6">
    <source>
        <dbReference type="ARBA" id="ARBA00023204"/>
    </source>
</evidence>
<evidence type="ECO:0000313" key="9">
    <source>
        <dbReference type="EMBL" id="SNQ48897.1"/>
    </source>
</evidence>
<name>A0A2I2KTA6_9ACTN</name>
<dbReference type="Gene3D" id="3.40.50.300">
    <property type="entry name" value="P-loop containing nucleotide triphosphate hydrolases"/>
    <property type="match status" value="2"/>
</dbReference>
<dbReference type="Proteomes" id="UP000234331">
    <property type="component" value="Unassembled WGS sequence"/>
</dbReference>
<dbReference type="GO" id="GO:0006310">
    <property type="term" value="P:DNA recombination"/>
    <property type="evidence" value="ECO:0007669"/>
    <property type="project" value="InterPro"/>
</dbReference>
<dbReference type="PANTHER" id="PTHR11059">
    <property type="entry name" value="DNA REPAIR PROTEIN RECN"/>
    <property type="match status" value="1"/>
</dbReference>
<keyword evidence="5" id="KW-0067">ATP-binding</keyword>
<sequence>MAVPRVVGSDDVGEWCGAARVRGVLEEIRIRGLGVIDDAALDLAAGLTVVSGETGAGKTMIVQGLGLLTGGRADYGLVRPGVERAFVEGRLVIPADSAVAARVRDVGGDLDDDPGGAVLVVGRTLTSEGRSRAQVAGRSVPASVLGEIAEELIAVHGQSEAQRLLRPSTQRMALDRFAGDAVAEPLARYGVVHADLHRVSRALAEITERSREREQEAELLRLGLAEVERVEPSAGEDVALDAELSRLEHAETLVRAARTAHAALMSDPASGSDDPGAGDLVSAARRVIAGDSDLDAELAALGARLTEVGMLLTDVAADLASYAEGIDADPVRLADAQERKAALTALTRAHGTDIDGVLAWADQAGRRLLEIDGAGDSAETLTARRDELTVELARLAAAVSAARTAAAERFGAAVAAELAGLAMPRARVQAAVTQRDDPAGLPVGERVLAFGPSGVDEVELRLIPHPGAPARPVQKGASGGELSRVMLAIEVVLAAADTGSTMVFDEVDAGVGGRAAVEIGRRLARLARTHQVICITHLPQVAAFADRHLVVHKADDGSVTRSGVITLDDAGRVRELSRMLAGQEDSTLARGHAEELLAAAAADKSRP</sequence>
<feature type="domain" description="Rad50/SbcC-type AAA" evidence="8">
    <location>
        <begin position="28"/>
        <end position="73"/>
    </location>
</feature>
<dbReference type="NCBIfam" id="TIGR00634">
    <property type="entry name" value="recN"/>
    <property type="match status" value="1"/>
</dbReference>
<dbReference type="InterPro" id="IPR027417">
    <property type="entry name" value="P-loop_NTPase"/>
</dbReference>
<dbReference type="AlphaFoldDB" id="A0A2I2KTA6"/>
<comment type="similarity">
    <text evidence="1">Belongs to the RecN family.</text>
</comment>
<evidence type="ECO:0000256" key="1">
    <source>
        <dbReference type="ARBA" id="ARBA00009441"/>
    </source>
</evidence>
<dbReference type="EMBL" id="FZMO01000212">
    <property type="protein sequence ID" value="SNQ48897.1"/>
    <property type="molecule type" value="Genomic_DNA"/>
</dbReference>
<keyword evidence="10" id="KW-1185">Reference proteome</keyword>
<keyword evidence="6" id="KW-0234">DNA repair</keyword>
<dbReference type="GO" id="GO:0006302">
    <property type="term" value="P:double-strand break repair"/>
    <property type="evidence" value="ECO:0007669"/>
    <property type="project" value="InterPro"/>
</dbReference>
<dbReference type="GO" id="GO:0043590">
    <property type="term" value="C:bacterial nucleoid"/>
    <property type="evidence" value="ECO:0007669"/>
    <property type="project" value="TreeGrafter"/>
</dbReference>
<dbReference type="FunFam" id="3.40.50.300:FF:000356">
    <property type="entry name" value="DNA repair protein RecN"/>
    <property type="match status" value="1"/>
</dbReference>
<keyword evidence="4" id="KW-0227">DNA damage</keyword>
<dbReference type="GO" id="GO:0016887">
    <property type="term" value="F:ATP hydrolysis activity"/>
    <property type="evidence" value="ECO:0007669"/>
    <property type="project" value="InterPro"/>
</dbReference>
<dbReference type="InterPro" id="IPR038729">
    <property type="entry name" value="Rad50/SbcC_AAA"/>
</dbReference>
<evidence type="ECO:0000259" key="8">
    <source>
        <dbReference type="Pfam" id="PF13476"/>
    </source>
</evidence>
<evidence type="ECO:0000256" key="3">
    <source>
        <dbReference type="ARBA" id="ARBA00022741"/>
    </source>
</evidence>
<protein>
    <recommendedName>
        <fullName evidence="2">DNA repair protein RecN</fullName>
    </recommendedName>
    <alternativeName>
        <fullName evidence="7">Recombination protein N</fullName>
    </alternativeName>
</protein>
<dbReference type="CDD" id="cd03241">
    <property type="entry name" value="ABC_RecN"/>
    <property type="match status" value="1"/>
</dbReference>
<dbReference type="SUPFAM" id="SSF52540">
    <property type="entry name" value="P-loop containing nucleoside triphosphate hydrolases"/>
    <property type="match status" value="2"/>
</dbReference>
<evidence type="ECO:0000256" key="7">
    <source>
        <dbReference type="ARBA" id="ARBA00033408"/>
    </source>
</evidence>
<dbReference type="GO" id="GO:0009432">
    <property type="term" value="P:SOS response"/>
    <property type="evidence" value="ECO:0007669"/>
    <property type="project" value="TreeGrafter"/>
</dbReference>